<accession>A0AAJ0DI79</accession>
<protein>
    <submittedName>
        <fullName evidence="2">Uncharacterized protein</fullName>
    </submittedName>
</protein>
<comment type="caution">
    <text evidence="2">The sequence shown here is derived from an EMBL/GenBank/DDBJ whole genome shotgun (WGS) entry which is preliminary data.</text>
</comment>
<organism evidence="2 3">
    <name type="scientific">Extremus antarcticus</name>
    <dbReference type="NCBI Taxonomy" id="702011"/>
    <lineage>
        <taxon>Eukaryota</taxon>
        <taxon>Fungi</taxon>
        <taxon>Dikarya</taxon>
        <taxon>Ascomycota</taxon>
        <taxon>Pezizomycotina</taxon>
        <taxon>Dothideomycetes</taxon>
        <taxon>Dothideomycetidae</taxon>
        <taxon>Mycosphaerellales</taxon>
        <taxon>Extremaceae</taxon>
        <taxon>Extremus</taxon>
    </lineage>
</organism>
<dbReference type="AlphaFoldDB" id="A0AAJ0DI79"/>
<keyword evidence="3" id="KW-1185">Reference proteome</keyword>
<reference evidence="2" key="1">
    <citation type="submission" date="2023-04" db="EMBL/GenBank/DDBJ databases">
        <title>Black Yeasts Isolated from many extreme environments.</title>
        <authorList>
            <person name="Coleine C."/>
            <person name="Stajich J.E."/>
            <person name="Selbmann L."/>
        </authorList>
    </citation>
    <scope>NUCLEOTIDE SEQUENCE</scope>
    <source>
        <strain evidence="2">CCFEE 5312</strain>
    </source>
</reference>
<sequence>MDSSRVASTIEFEYYPLELRCVKALFLQKQYRQCITTSRKALDDSDEGLNRELPLRDTFLRFYLALSHDELARAMHNFSHAKVVAFHQAEQLYDEALQTIPTAEDCLASMPKAPTISEREPSPEVKVTSRHDSLQSSDTNDRYRPMSAQGPMPLSPPQHNRHNSLPVRSPPRSRSNATNSDFDDDLESHDSFNEIMTPNRFPRLERDYSSMSLLQPVQRQMSHHLMRPVRMGSPAKAYHLPSAPMLPATTQQRSLLPRLNTAPQNSSPVKKQLLTVSEQASPIDEFSPVSPLDSDDDSPISDAGIVSPFSPSTPWQDGEWNDHMNRILLEEHLKALETQLHTHVRLLRAAKQRTLEAKAERTFAHESMFRGQRGRVAESPGTLGSKRLISERSYWSFTTDEVRHMEKKNRILAAKARGWRRQRFEPERYRDLAEAAISEL</sequence>
<proteinExistence type="predicted"/>
<name>A0AAJ0DI79_9PEZI</name>
<gene>
    <name evidence="2" type="ORF">LTR09_004697</name>
</gene>
<dbReference type="EMBL" id="JAWDJX010000012">
    <property type="protein sequence ID" value="KAK3054429.1"/>
    <property type="molecule type" value="Genomic_DNA"/>
</dbReference>
<feature type="region of interest" description="Disordered" evidence="1">
    <location>
        <begin position="113"/>
        <end position="194"/>
    </location>
</feature>
<evidence type="ECO:0000256" key="1">
    <source>
        <dbReference type="SAM" id="MobiDB-lite"/>
    </source>
</evidence>
<evidence type="ECO:0000313" key="3">
    <source>
        <dbReference type="Proteomes" id="UP001271007"/>
    </source>
</evidence>
<evidence type="ECO:0000313" key="2">
    <source>
        <dbReference type="EMBL" id="KAK3054429.1"/>
    </source>
</evidence>
<feature type="compositionally biased region" description="Low complexity" evidence="1">
    <location>
        <begin position="166"/>
        <end position="175"/>
    </location>
</feature>
<dbReference type="Proteomes" id="UP001271007">
    <property type="component" value="Unassembled WGS sequence"/>
</dbReference>
<feature type="compositionally biased region" description="Basic and acidic residues" evidence="1">
    <location>
        <begin position="117"/>
        <end position="144"/>
    </location>
</feature>